<dbReference type="Pfam" id="PF00472">
    <property type="entry name" value="RF-1"/>
    <property type="match status" value="1"/>
</dbReference>
<dbReference type="SMART" id="SM00937">
    <property type="entry name" value="PCRF"/>
    <property type="match status" value="1"/>
</dbReference>
<dbReference type="InterPro" id="IPR005139">
    <property type="entry name" value="PCRF"/>
</dbReference>
<dbReference type="HAMAP" id="MF_00093">
    <property type="entry name" value="Rel_fac_1"/>
    <property type="match status" value="1"/>
</dbReference>
<organism evidence="9 10">
    <name type="scientific">Candidatus Magasanikbacteria bacterium CG10_big_fil_rev_8_21_14_0_10_40_10</name>
    <dbReference type="NCBI Taxonomy" id="1974648"/>
    <lineage>
        <taxon>Bacteria</taxon>
        <taxon>Candidatus Magasanikiibacteriota</taxon>
    </lineage>
</organism>
<evidence type="ECO:0000256" key="3">
    <source>
        <dbReference type="ARBA" id="ARBA00022481"/>
    </source>
</evidence>
<gene>
    <name evidence="5" type="primary">prfA</name>
    <name evidence="9" type="ORF">COU31_03710</name>
</gene>
<evidence type="ECO:0000256" key="7">
    <source>
        <dbReference type="SAM" id="Coils"/>
    </source>
</evidence>
<evidence type="ECO:0000313" key="9">
    <source>
        <dbReference type="EMBL" id="PIT87293.1"/>
    </source>
</evidence>
<keyword evidence="7" id="KW-0175">Coiled coil</keyword>
<sequence>MKIKHQEIIDRFKKLEDGLQSPAVINDAKKLKDTSQEYSDLKPIAEKIFELEKLEADLKQSSQMAQNETDPELKSLAEIETQELETKKQILEKELQELTRPQDPMNKKDVIMEIRAGVGGDESALFSANLFRLYNRYAENRGWKTQIISSHPIGIGGFKEVIFSVKGANAYRELKYEMGVHRVQRVPETEKSGRVHTSTATVAVLPQIEETEFKIDAKDLRIDTFCSGGAGGQSVNTTYSAVRITHIPTNTVVSCQDERSQTSNRLKAMNVLRARLYALEKQKQMDALTAKRREQIGTGERSEKIRTYNFPQDRITDHRIGQNFNNINAIMDGNLEQIISALKEAEQKLYE</sequence>
<dbReference type="Gene3D" id="6.10.140.1950">
    <property type="match status" value="1"/>
</dbReference>
<dbReference type="FunFam" id="3.30.70.1660:FF:000002">
    <property type="entry name" value="Peptide chain release factor 1"/>
    <property type="match status" value="1"/>
</dbReference>
<dbReference type="InterPro" id="IPR050057">
    <property type="entry name" value="Prokaryotic/Mito_RF"/>
</dbReference>
<name>A0A2M6W3B5_9BACT</name>
<dbReference type="EMBL" id="PFBX01000041">
    <property type="protein sequence ID" value="PIT87293.1"/>
    <property type="molecule type" value="Genomic_DNA"/>
</dbReference>
<comment type="PTM">
    <text evidence="5">Methylated by PrmC. Methylation increases the termination efficiency of RF1.</text>
</comment>
<dbReference type="PANTHER" id="PTHR43804:SF7">
    <property type="entry name" value="LD18447P"/>
    <property type="match status" value="1"/>
</dbReference>
<evidence type="ECO:0000256" key="1">
    <source>
        <dbReference type="ARBA" id="ARBA00002986"/>
    </source>
</evidence>
<evidence type="ECO:0000256" key="5">
    <source>
        <dbReference type="HAMAP-Rule" id="MF_00093"/>
    </source>
</evidence>
<dbReference type="NCBIfam" id="TIGR00019">
    <property type="entry name" value="prfA"/>
    <property type="match status" value="1"/>
</dbReference>
<evidence type="ECO:0000256" key="6">
    <source>
        <dbReference type="NCBIfam" id="TIGR00019"/>
    </source>
</evidence>
<dbReference type="InterPro" id="IPR004373">
    <property type="entry name" value="RF-1"/>
</dbReference>
<dbReference type="Proteomes" id="UP000231183">
    <property type="component" value="Unassembled WGS sequence"/>
</dbReference>
<protein>
    <recommendedName>
        <fullName evidence="5 6">Peptide chain release factor 1</fullName>
        <shortName evidence="5">RF-1</shortName>
    </recommendedName>
</protein>
<feature type="modified residue" description="N5-methylglutamine" evidence="5">
    <location>
        <position position="233"/>
    </location>
</feature>
<keyword evidence="5" id="KW-0963">Cytoplasm</keyword>
<dbReference type="InterPro" id="IPR000352">
    <property type="entry name" value="Pep_chain_release_fac_I"/>
</dbReference>
<evidence type="ECO:0000259" key="8">
    <source>
        <dbReference type="SMART" id="SM00937"/>
    </source>
</evidence>
<dbReference type="FunFam" id="3.30.160.20:FF:000004">
    <property type="entry name" value="Peptide chain release factor 1"/>
    <property type="match status" value="1"/>
</dbReference>
<dbReference type="GO" id="GO:0016149">
    <property type="term" value="F:translation release factor activity, codon specific"/>
    <property type="evidence" value="ECO:0007669"/>
    <property type="project" value="UniProtKB-UniRule"/>
</dbReference>
<dbReference type="Gene3D" id="3.30.70.1660">
    <property type="match status" value="1"/>
</dbReference>
<dbReference type="InterPro" id="IPR045853">
    <property type="entry name" value="Pep_chain_release_fac_I_sf"/>
</dbReference>
<comment type="function">
    <text evidence="1 5">Peptide chain release factor 1 directs the termination of translation in response to the peptide chain termination codons UAG and UAA.</text>
</comment>
<dbReference type="AlphaFoldDB" id="A0A2M6W3B5"/>
<evidence type="ECO:0000256" key="4">
    <source>
        <dbReference type="ARBA" id="ARBA00022917"/>
    </source>
</evidence>
<dbReference type="Pfam" id="PF03462">
    <property type="entry name" value="PCRF"/>
    <property type="match status" value="1"/>
</dbReference>
<evidence type="ECO:0000313" key="10">
    <source>
        <dbReference type="Proteomes" id="UP000231183"/>
    </source>
</evidence>
<feature type="domain" description="Peptide chain release factor" evidence="8">
    <location>
        <begin position="63"/>
        <end position="177"/>
    </location>
</feature>
<dbReference type="GO" id="GO:0005737">
    <property type="term" value="C:cytoplasm"/>
    <property type="evidence" value="ECO:0007669"/>
    <property type="project" value="UniProtKB-SubCell"/>
</dbReference>
<dbReference type="SUPFAM" id="SSF75620">
    <property type="entry name" value="Release factor"/>
    <property type="match status" value="1"/>
</dbReference>
<proteinExistence type="inferred from homology"/>
<reference evidence="10" key="1">
    <citation type="submission" date="2017-09" db="EMBL/GenBank/DDBJ databases">
        <title>Depth-based differentiation of microbial function through sediment-hosted aquifers and enrichment of novel symbionts in the deep terrestrial subsurface.</title>
        <authorList>
            <person name="Probst A.J."/>
            <person name="Ladd B."/>
            <person name="Jarett J.K."/>
            <person name="Geller-Mcgrath D.E."/>
            <person name="Sieber C.M.K."/>
            <person name="Emerson J.B."/>
            <person name="Anantharaman K."/>
            <person name="Thomas B.C."/>
            <person name="Malmstrom R."/>
            <person name="Stieglmeier M."/>
            <person name="Klingl A."/>
            <person name="Woyke T."/>
            <person name="Ryan C.M."/>
            <person name="Banfield J.F."/>
        </authorList>
    </citation>
    <scope>NUCLEOTIDE SEQUENCE [LARGE SCALE GENOMIC DNA]</scope>
</reference>
<dbReference type="Gene3D" id="3.30.160.20">
    <property type="match status" value="1"/>
</dbReference>
<comment type="subcellular location">
    <subcellularLocation>
        <location evidence="5">Cytoplasm</location>
    </subcellularLocation>
</comment>
<comment type="caution">
    <text evidence="9">The sequence shown here is derived from an EMBL/GenBank/DDBJ whole genome shotgun (WGS) entry which is preliminary data.</text>
</comment>
<comment type="similarity">
    <text evidence="2 5">Belongs to the prokaryotic/mitochondrial release factor family.</text>
</comment>
<keyword evidence="4 5" id="KW-0648">Protein biosynthesis</keyword>
<dbReference type="PANTHER" id="PTHR43804">
    <property type="entry name" value="LD18447P"/>
    <property type="match status" value="1"/>
</dbReference>
<keyword evidence="3 5" id="KW-0488">Methylation</keyword>
<feature type="coiled-coil region" evidence="7">
    <location>
        <begin position="74"/>
        <end position="101"/>
    </location>
</feature>
<evidence type="ECO:0000256" key="2">
    <source>
        <dbReference type="ARBA" id="ARBA00010835"/>
    </source>
</evidence>
<accession>A0A2M6W3B5</accession>
<dbReference type="NCBIfam" id="NF001859">
    <property type="entry name" value="PRK00591.1"/>
    <property type="match status" value="1"/>
</dbReference>